<feature type="transmembrane region" description="Helical" evidence="1">
    <location>
        <begin position="30"/>
        <end position="52"/>
    </location>
</feature>
<gene>
    <name evidence="2" type="ORF">Ae201684_014158</name>
</gene>
<keyword evidence="3" id="KW-1185">Reference proteome</keyword>
<comment type="caution">
    <text evidence="2">The sequence shown here is derived from an EMBL/GenBank/DDBJ whole genome shotgun (WGS) entry which is preliminary data.</text>
</comment>
<sequence length="183" mass="20631">MHFESAAPRYDLQQLSNDDVQVRMPYPRRLGILVISAAFLVIWVGVGAFMAFGTGAPAGFSIGAICITLIGLLFVGGNLIDMIAGFELIVVNNTAWSYTRSYGCLKTTKHYNIELMGPLKTTTVTFFRREHDNDRRYSRTKKCFGFDYGGRTISMGFCFLDEEIEPFINHLKDYLPNHIKPQA</sequence>
<protein>
    <submittedName>
        <fullName evidence="2">Uncharacterized protein</fullName>
    </submittedName>
</protein>
<evidence type="ECO:0000313" key="3">
    <source>
        <dbReference type="Proteomes" id="UP000481153"/>
    </source>
</evidence>
<feature type="transmembrane region" description="Helical" evidence="1">
    <location>
        <begin position="58"/>
        <end position="80"/>
    </location>
</feature>
<evidence type="ECO:0000313" key="2">
    <source>
        <dbReference type="EMBL" id="KAF0727894.1"/>
    </source>
</evidence>
<name>A0A6G0WKW8_9STRA</name>
<keyword evidence="1" id="KW-0812">Transmembrane</keyword>
<dbReference type="EMBL" id="VJMJ01000186">
    <property type="protein sequence ID" value="KAF0727894.1"/>
    <property type="molecule type" value="Genomic_DNA"/>
</dbReference>
<dbReference type="Proteomes" id="UP000481153">
    <property type="component" value="Unassembled WGS sequence"/>
</dbReference>
<proteinExistence type="predicted"/>
<accession>A0A6G0WKW8</accession>
<dbReference type="AlphaFoldDB" id="A0A6G0WKW8"/>
<organism evidence="2 3">
    <name type="scientific">Aphanomyces euteiches</name>
    <dbReference type="NCBI Taxonomy" id="100861"/>
    <lineage>
        <taxon>Eukaryota</taxon>
        <taxon>Sar</taxon>
        <taxon>Stramenopiles</taxon>
        <taxon>Oomycota</taxon>
        <taxon>Saprolegniomycetes</taxon>
        <taxon>Saprolegniales</taxon>
        <taxon>Verrucalvaceae</taxon>
        <taxon>Aphanomyces</taxon>
    </lineage>
</organism>
<reference evidence="2 3" key="1">
    <citation type="submission" date="2019-07" db="EMBL/GenBank/DDBJ databases">
        <title>Genomics analysis of Aphanomyces spp. identifies a new class of oomycete effector associated with host adaptation.</title>
        <authorList>
            <person name="Gaulin E."/>
        </authorList>
    </citation>
    <scope>NUCLEOTIDE SEQUENCE [LARGE SCALE GENOMIC DNA]</scope>
    <source>
        <strain evidence="2 3">ATCC 201684</strain>
    </source>
</reference>
<keyword evidence="1" id="KW-1133">Transmembrane helix</keyword>
<dbReference type="VEuPathDB" id="FungiDB:AeMF1_008545"/>
<keyword evidence="1" id="KW-0472">Membrane</keyword>
<evidence type="ECO:0000256" key="1">
    <source>
        <dbReference type="SAM" id="Phobius"/>
    </source>
</evidence>